<dbReference type="Gene3D" id="3.40.630.30">
    <property type="match status" value="1"/>
</dbReference>
<dbReference type="RefSeq" id="WP_173132726.1">
    <property type="nucleotide sequence ID" value="NZ_JABRWJ010000012.1"/>
</dbReference>
<dbReference type="InterPro" id="IPR000182">
    <property type="entry name" value="GNAT_dom"/>
</dbReference>
<dbReference type="Pfam" id="PF00583">
    <property type="entry name" value="Acetyltransf_1"/>
    <property type="match status" value="1"/>
</dbReference>
<evidence type="ECO:0000313" key="3">
    <source>
        <dbReference type="Proteomes" id="UP000737171"/>
    </source>
</evidence>
<dbReference type="EMBL" id="JABRWJ010000012">
    <property type="protein sequence ID" value="NRF71474.1"/>
    <property type="molecule type" value="Genomic_DNA"/>
</dbReference>
<evidence type="ECO:0000259" key="1">
    <source>
        <dbReference type="PROSITE" id="PS51186"/>
    </source>
</evidence>
<gene>
    <name evidence="2" type="ORF">HLB44_31255</name>
</gene>
<dbReference type="CDD" id="cd04301">
    <property type="entry name" value="NAT_SF"/>
    <property type="match status" value="1"/>
</dbReference>
<protein>
    <submittedName>
        <fullName evidence="2">GNAT family N-acetyltransferase</fullName>
    </submittedName>
</protein>
<dbReference type="InterPro" id="IPR016181">
    <property type="entry name" value="Acyl_CoA_acyltransferase"/>
</dbReference>
<feature type="domain" description="N-acetyltransferase" evidence="1">
    <location>
        <begin position="8"/>
        <end position="196"/>
    </location>
</feature>
<accession>A0ABX2ESE9</accession>
<organism evidence="2 3">
    <name type="scientific">Pseudaquabacterium terrae</name>
    <dbReference type="NCBI Taxonomy" id="2732868"/>
    <lineage>
        <taxon>Bacteria</taxon>
        <taxon>Pseudomonadati</taxon>
        <taxon>Pseudomonadota</taxon>
        <taxon>Betaproteobacteria</taxon>
        <taxon>Burkholderiales</taxon>
        <taxon>Sphaerotilaceae</taxon>
        <taxon>Pseudaquabacterium</taxon>
    </lineage>
</organism>
<sequence>MTPAAPALKIQRLTPKRFADLETLFAARGCSVARNCWCMYYRWSGAPPKRPAGVSYATVSRAAFKDLLDDGRFMGLIAYAGKEPVGWLSVGPREDYAKLQRSPVMKPVDAQKVWSVICFVVAGPWRGQGVAKALLDAAVEVARKRGVTLEAYPVDKPGHTADDNLWFGPKSMFDACGFDEVARRKPTRPVVRLTPV</sequence>
<dbReference type="SUPFAM" id="SSF55729">
    <property type="entry name" value="Acyl-CoA N-acyltransferases (Nat)"/>
    <property type="match status" value="1"/>
</dbReference>
<dbReference type="PROSITE" id="PS51186">
    <property type="entry name" value="GNAT"/>
    <property type="match status" value="1"/>
</dbReference>
<dbReference type="Proteomes" id="UP000737171">
    <property type="component" value="Unassembled WGS sequence"/>
</dbReference>
<proteinExistence type="predicted"/>
<keyword evidence="3" id="KW-1185">Reference proteome</keyword>
<reference evidence="2 3" key="1">
    <citation type="submission" date="2020-05" db="EMBL/GenBank/DDBJ databases">
        <title>Aquincola sp. isolate from soil.</title>
        <authorList>
            <person name="Han J."/>
            <person name="Kim D.-U."/>
        </authorList>
    </citation>
    <scope>NUCLEOTIDE SEQUENCE [LARGE SCALE GENOMIC DNA]</scope>
    <source>
        <strain evidence="2 3">S2</strain>
    </source>
</reference>
<evidence type="ECO:0000313" key="2">
    <source>
        <dbReference type="EMBL" id="NRF71474.1"/>
    </source>
</evidence>
<comment type="caution">
    <text evidence="2">The sequence shown here is derived from an EMBL/GenBank/DDBJ whole genome shotgun (WGS) entry which is preliminary data.</text>
</comment>
<name>A0ABX2ESE9_9BURK</name>